<comment type="caution">
    <text evidence="4">The sequence shown here is derived from an EMBL/GenBank/DDBJ whole genome shotgun (WGS) entry which is preliminary data.</text>
</comment>
<proteinExistence type="predicted"/>
<dbReference type="OrthoDB" id="10267950at2759"/>
<dbReference type="PANTHER" id="PTHR38420:SF1">
    <property type="entry name" value="PUTATIVE (AFU_ORTHOLOGUE AFUA_5G14690)-RELATED"/>
    <property type="match status" value="1"/>
</dbReference>
<organism evidence="4 5">
    <name type="scientific">Rhodotorula diobovata</name>
    <dbReference type="NCBI Taxonomy" id="5288"/>
    <lineage>
        <taxon>Eukaryota</taxon>
        <taxon>Fungi</taxon>
        <taxon>Dikarya</taxon>
        <taxon>Basidiomycota</taxon>
        <taxon>Pucciniomycotina</taxon>
        <taxon>Microbotryomycetes</taxon>
        <taxon>Sporidiobolales</taxon>
        <taxon>Sporidiobolaceae</taxon>
        <taxon>Rhodotorula</taxon>
    </lineage>
</organism>
<gene>
    <name evidence="4" type="ORF">DMC30DRAFT_152849</name>
</gene>
<dbReference type="EMBL" id="SOZI01000027">
    <property type="protein sequence ID" value="TNY22334.1"/>
    <property type="molecule type" value="Genomic_DNA"/>
</dbReference>
<feature type="region of interest" description="Disordered" evidence="1">
    <location>
        <begin position="290"/>
        <end position="313"/>
    </location>
</feature>
<evidence type="ECO:0000256" key="1">
    <source>
        <dbReference type="SAM" id="MobiDB-lite"/>
    </source>
</evidence>
<dbReference type="Gene3D" id="3.30.428.70">
    <property type="match status" value="1"/>
</dbReference>
<sequence>MDSDIPLKVHQSFHQSVDQGHIYLYDSTATHNVDDDPRSFPQTGHVVPQLGDKPQVPPKTPDLSTKRERDPLQGPFPPGEHVLDLVSPTTGAVYSIVHNLHALAPEHAMLVPRFDQGPHPFRPQTSGLTEGDLWSAWRVVRAYAGQGREATMFFNGGPLAGASQPHLHMQFIPFQHSRPPGPEALARSLPSPALPPSSPSSLSPSSVPRLPLPWVNFYLPLPSSPEGVTPASLHETYLSLLRARDALVAAAAAGEAVPPDEGGKRASHNVFLTTRFMHLVPRRERLVRVPRGREAGARDSDEGGKEEEEEDEREFGISLNGLVYLGYWYAATERDWDALRTVGLAKTLTGAGYANEEWRERERGE</sequence>
<dbReference type="AlphaFoldDB" id="A0A5C5G1W8"/>
<accession>A0A5C5G1W8</accession>
<evidence type="ECO:0000259" key="2">
    <source>
        <dbReference type="Pfam" id="PF09830"/>
    </source>
</evidence>
<evidence type="ECO:0000313" key="5">
    <source>
        <dbReference type="Proteomes" id="UP000311382"/>
    </source>
</evidence>
<dbReference type="Proteomes" id="UP000311382">
    <property type="component" value="Unassembled WGS sequence"/>
</dbReference>
<evidence type="ECO:0000313" key="4">
    <source>
        <dbReference type="EMBL" id="TNY22334.1"/>
    </source>
</evidence>
<feature type="compositionally biased region" description="Basic and acidic residues" evidence="1">
    <location>
        <begin position="290"/>
        <end position="303"/>
    </location>
</feature>
<keyword evidence="5" id="KW-1185">Reference proteome</keyword>
<dbReference type="GO" id="GO:0009117">
    <property type="term" value="P:nucleotide metabolic process"/>
    <property type="evidence" value="ECO:0007669"/>
    <property type="project" value="InterPro"/>
</dbReference>
<feature type="domain" description="ATP adenylyltransferase C-terminal" evidence="2">
    <location>
        <begin position="212"/>
        <end position="353"/>
    </location>
</feature>
<dbReference type="PANTHER" id="PTHR38420">
    <property type="entry name" value="AP-4-A PHOSPHORYLASE II"/>
    <property type="match status" value="1"/>
</dbReference>
<evidence type="ECO:0000259" key="3">
    <source>
        <dbReference type="Pfam" id="PF19327"/>
    </source>
</evidence>
<dbReference type="InterPro" id="IPR045759">
    <property type="entry name" value="Ap4A_phos1/2_N"/>
</dbReference>
<dbReference type="InterPro" id="IPR043171">
    <property type="entry name" value="Ap4A_phos1/2-like"/>
</dbReference>
<dbReference type="GO" id="GO:0005524">
    <property type="term" value="F:ATP binding"/>
    <property type="evidence" value="ECO:0007669"/>
    <property type="project" value="InterPro"/>
</dbReference>
<dbReference type="SUPFAM" id="SSF54197">
    <property type="entry name" value="HIT-like"/>
    <property type="match status" value="1"/>
</dbReference>
<reference evidence="4 5" key="1">
    <citation type="submission" date="2019-03" db="EMBL/GenBank/DDBJ databases">
        <title>Rhodosporidium diobovatum UCD-FST 08-225 genome sequencing, assembly, and annotation.</title>
        <authorList>
            <person name="Fakankun I.U."/>
            <person name="Fristensky B."/>
            <person name="Levin D.B."/>
        </authorList>
    </citation>
    <scope>NUCLEOTIDE SEQUENCE [LARGE SCALE GENOMIC DNA]</scope>
    <source>
        <strain evidence="4 5">UCD-FST 08-225</strain>
    </source>
</reference>
<feature type="domain" description="Ap4A phosphorylase 1/2 N-terminal" evidence="3">
    <location>
        <begin position="74"/>
        <end position="176"/>
    </location>
</feature>
<feature type="region of interest" description="Disordered" evidence="1">
    <location>
        <begin position="29"/>
        <end position="78"/>
    </location>
</feature>
<dbReference type="InterPro" id="IPR009163">
    <property type="entry name" value="Ap4A_phos1/2"/>
</dbReference>
<feature type="compositionally biased region" description="Acidic residues" evidence="1">
    <location>
        <begin position="304"/>
        <end position="313"/>
    </location>
</feature>
<dbReference type="Pfam" id="PF09830">
    <property type="entry name" value="ATP_transf"/>
    <property type="match status" value="1"/>
</dbReference>
<feature type="region of interest" description="Disordered" evidence="1">
    <location>
        <begin position="180"/>
        <end position="205"/>
    </location>
</feature>
<dbReference type="GO" id="GO:0003877">
    <property type="term" value="F:ATP:ADP adenylyltransferase activity"/>
    <property type="evidence" value="ECO:0007669"/>
    <property type="project" value="InterPro"/>
</dbReference>
<dbReference type="Pfam" id="PF19327">
    <property type="entry name" value="Ap4A_phos_N"/>
    <property type="match status" value="1"/>
</dbReference>
<dbReference type="InterPro" id="IPR036265">
    <property type="entry name" value="HIT-like_sf"/>
</dbReference>
<name>A0A5C5G1W8_9BASI</name>
<protein>
    <submittedName>
        <fullName evidence="4">Uncharacterized protein</fullName>
    </submittedName>
</protein>
<dbReference type="InterPro" id="IPR019200">
    <property type="entry name" value="ATP_adenylylTrfase_C"/>
</dbReference>